<evidence type="ECO:0000313" key="13">
    <source>
        <dbReference type="EMBL" id="OBU03041.1"/>
    </source>
</evidence>
<dbReference type="STRING" id="368603.AYY16_18690"/>
<dbReference type="PROSITE" id="PS51668">
    <property type="entry name" value="TSAA_2"/>
    <property type="match status" value="1"/>
</dbReference>
<comment type="catalytic activity">
    <reaction evidence="8">
        <text>N(6)-L-threonylcarbamoyladenosine(37) in tRNA + S-adenosyl-L-methionine = N(6)-methyl,N(6)-L-threonylcarbamoyladenosine(37) in tRNA + S-adenosyl-L-homocysteine + H(+)</text>
        <dbReference type="Rhea" id="RHEA:70027"/>
        <dbReference type="Rhea" id="RHEA-COMP:10163"/>
        <dbReference type="Rhea" id="RHEA-COMP:17808"/>
        <dbReference type="ChEBI" id="CHEBI:15378"/>
        <dbReference type="ChEBI" id="CHEBI:57856"/>
        <dbReference type="ChEBI" id="CHEBI:59789"/>
        <dbReference type="ChEBI" id="CHEBI:74418"/>
        <dbReference type="ChEBI" id="CHEBI:188470"/>
    </reaction>
    <physiologicalReaction direction="left-to-right" evidence="8">
        <dbReference type="Rhea" id="RHEA:70028"/>
    </physiologicalReaction>
</comment>
<evidence type="ECO:0000256" key="2">
    <source>
        <dbReference type="ARBA" id="ARBA00022603"/>
    </source>
</evidence>
<dbReference type="CDD" id="cd09281">
    <property type="entry name" value="UPF0066"/>
    <property type="match status" value="1"/>
</dbReference>
<dbReference type="InterPro" id="IPR041369">
    <property type="entry name" value="TrmO_C"/>
</dbReference>
<keyword evidence="5" id="KW-0819">tRNA processing</keyword>
<dbReference type="AlphaFoldDB" id="A0A1B8H1T9"/>
<comment type="similarity">
    <text evidence="7">Belongs to the tRNA methyltransferase O family.</text>
</comment>
<dbReference type="GO" id="GO:0003723">
    <property type="term" value="F:RNA binding"/>
    <property type="evidence" value="ECO:0007669"/>
    <property type="project" value="UniProtKB-KW"/>
</dbReference>
<name>A0A1B8H1T9_9GAMM</name>
<comment type="caution">
    <text evidence="13">The sequence shown here is derived from an EMBL/GenBank/DDBJ whole genome shotgun (WGS) entry which is preliminary data.</text>
</comment>
<dbReference type="GO" id="GO:0032259">
    <property type="term" value="P:methylation"/>
    <property type="evidence" value="ECO:0007669"/>
    <property type="project" value="UniProtKB-KW"/>
</dbReference>
<evidence type="ECO:0000256" key="4">
    <source>
        <dbReference type="ARBA" id="ARBA00022691"/>
    </source>
</evidence>
<feature type="domain" description="TsaA-like" evidence="12">
    <location>
        <begin position="6"/>
        <end position="147"/>
    </location>
</feature>
<proteinExistence type="inferred from homology"/>
<dbReference type="SUPFAM" id="SSF118196">
    <property type="entry name" value="YaeB-like"/>
    <property type="match status" value="1"/>
</dbReference>
<dbReference type="GO" id="GO:0008033">
    <property type="term" value="P:tRNA processing"/>
    <property type="evidence" value="ECO:0007669"/>
    <property type="project" value="UniProtKB-KW"/>
</dbReference>
<evidence type="ECO:0000256" key="11">
    <source>
        <dbReference type="ARBA" id="ARBA00082878"/>
    </source>
</evidence>
<dbReference type="PANTHER" id="PTHR12818:SF0">
    <property type="entry name" value="TRNA (ADENINE(37)-N6)-METHYLTRANSFERASE"/>
    <property type="match status" value="1"/>
</dbReference>
<evidence type="ECO:0000256" key="9">
    <source>
        <dbReference type="ARBA" id="ARBA00068542"/>
    </source>
</evidence>
<dbReference type="NCBIfam" id="TIGR00104">
    <property type="entry name" value="tRNA_TsaA"/>
    <property type="match status" value="1"/>
</dbReference>
<organism evidence="13 14">
    <name type="scientific">Morganella psychrotolerans</name>
    <dbReference type="NCBI Taxonomy" id="368603"/>
    <lineage>
        <taxon>Bacteria</taxon>
        <taxon>Pseudomonadati</taxon>
        <taxon>Pseudomonadota</taxon>
        <taxon>Gammaproteobacteria</taxon>
        <taxon>Enterobacterales</taxon>
        <taxon>Morganellaceae</taxon>
        <taxon>Morganella</taxon>
    </lineage>
</organism>
<dbReference type="Gene3D" id="2.40.30.70">
    <property type="entry name" value="YaeB-like"/>
    <property type="match status" value="1"/>
</dbReference>
<dbReference type="PANTHER" id="PTHR12818">
    <property type="entry name" value="TRNA (ADENINE(37)-N6)-METHYLTRANSFERASE"/>
    <property type="match status" value="1"/>
</dbReference>
<dbReference type="FunFam" id="3.30.2310.10:FF:000001">
    <property type="entry name" value="tRNA (N6-threonylcarbamoyladenosine(37)-N6)-methyltransferase TrmO"/>
    <property type="match status" value="1"/>
</dbReference>
<protein>
    <recommendedName>
        <fullName evidence="9">tRNA (adenine(37)-N6)-methyltransferase</fullName>
    </recommendedName>
    <alternativeName>
        <fullName evidence="11">tRNA (m6t6A37) methyltransferase</fullName>
    </alternativeName>
    <alternativeName>
        <fullName evidence="10">tRNA methyltransferase O</fullName>
    </alternativeName>
</protein>
<dbReference type="PROSITE" id="PS01318">
    <property type="entry name" value="TSAA_1"/>
    <property type="match status" value="1"/>
</dbReference>
<dbReference type="EMBL" id="LZEX01000044">
    <property type="protein sequence ID" value="OBU03041.1"/>
    <property type="molecule type" value="Genomic_DNA"/>
</dbReference>
<evidence type="ECO:0000256" key="5">
    <source>
        <dbReference type="ARBA" id="ARBA00022694"/>
    </source>
</evidence>
<evidence type="ECO:0000256" key="3">
    <source>
        <dbReference type="ARBA" id="ARBA00022679"/>
    </source>
</evidence>
<reference evidence="13 14" key="1">
    <citation type="submission" date="2016-06" db="EMBL/GenBank/DDBJ databases">
        <authorList>
            <person name="Kjaerup R.B."/>
            <person name="Dalgaard T.S."/>
            <person name="Juul-Madsen H.R."/>
        </authorList>
    </citation>
    <scope>NUCLEOTIDE SEQUENCE [LARGE SCALE GENOMIC DNA]</scope>
    <source>
        <strain evidence="13 14">GCSL-Mp3</strain>
    </source>
</reference>
<dbReference type="FunFam" id="2.40.30.70:FF:000001">
    <property type="entry name" value="tRNA (N6-threonylcarbamoyladenosine(37)-N6)-methyltransferase TrmO"/>
    <property type="match status" value="1"/>
</dbReference>
<evidence type="ECO:0000256" key="10">
    <source>
        <dbReference type="ARBA" id="ARBA00079732"/>
    </source>
</evidence>
<evidence type="ECO:0000256" key="7">
    <source>
        <dbReference type="ARBA" id="ARBA00033753"/>
    </source>
</evidence>
<evidence type="ECO:0000256" key="8">
    <source>
        <dbReference type="ARBA" id="ARBA00051117"/>
    </source>
</evidence>
<dbReference type="RefSeq" id="WP_067426355.1">
    <property type="nucleotide sequence ID" value="NZ_CBCPID010000007.1"/>
</dbReference>
<dbReference type="Pfam" id="PF01980">
    <property type="entry name" value="TrmO_N"/>
    <property type="match status" value="1"/>
</dbReference>
<evidence type="ECO:0000256" key="6">
    <source>
        <dbReference type="ARBA" id="ARBA00022884"/>
    </source>
</evidence>
<dbReference type="GO" id="GO:0089715">
    <property type="term" value="F:tRNA (L-threonylcarbamoyladenosine(37)-C2) methyltransferase activity"/>
    <property type="evidence" value="ECO:0007669"/>
    <property type="project" value="TreeGrafter"/>
</dbReference>
<dbReference type="Gene3D" id="3.30.2310.10">
    <property type="entry name" value="YaeB-like"/>
    <property type="match status" value="1"/>
</dbReference>
<keyword evidence="6" id="KW-0694">RNA-binding</keyword>
<dbReference type="InterPro" id="IPR036414">
    <property type="entry name" value="YaeB_N_sf"/>
</dbReference>
<sequence>MSEFSFSPIGFIRSPWQEKFAIPRQPGLVEDGTGELHFVAPYNNADCVRGLEQFSHVWIIFVFHEIPANSWRPLVRPPRLGGNTKLGVFATRSTYRPNPVGMSLVRLNEICYEGETAYLSLGSLDLLNGTPVLDIKPYLPYAESVPGAQAGFAQEEPAADMPVIFSSAAQHFMTAQSARYPDLARFITQVLAQDPRPAYKKQQTDDKIYAVHLLDFDVRWQIRNGVTEVISLENR</sequence>
<comment type="subunit">
    <text evidence="1">Homodimer.</text>
</comment>
<gene>
    <name evidence="13" type="ORF">AYY17_12210</name>
</gene>
<dbReference type="InterPro" id="IPR023368">
    <property type="entry name" value="UPF0066_cons_site"/>
</dbReference>
<dbReference type="InterPro" id="IPR036413">
    <property type="entry name" value="YaeB-like_sf"/>
</dbReference>
<dbReference type="InterPro" id="IPR023370">
    <property type="entry name" value="TrmO-like_N"/>
</dbReference>
<evidence type="ECO:0000259" key="12">
    <source>
        <dbReference type="PROSITE" id="PS51668"/>
    </source>
</evidence>
<keyword evidence="3 13" id="KW-0808">Transferase</keyword>
<accession>A0A1B8H1T9</accession>
<dbReference type="InterPro" id="IPR040372">
    <property type="entry name" value="YaeB-like"/>
</dbReference>
<keyword evidence="4" id="KW-0949">S-adenosyl-L-methionine</keyword>
<dbReference type="Proteomes" id="UP000092247">
    <property type="component" value="Unassembled WGS sequence"/>
</dbReference>
<dbReference type="Pfam" id="PF18389">
    <property type="entry name" value="TrmO_C"/>
    <property type="match status" value="1"/>
</dbReference>
<keyword evidence="2 13" id="KW-0489">Methyltransferase</keyword>
<evidence type="ECO:0000313" key="14">
    <source>
        <dbReference type="Proteomes" id="UP000092247"/>
    </source>
</evidence>
<evidence type="ECO:0000256" key="1">
    <source>
        <dbReference type="ARBA" id="ARBA00011738"/>
    </source>
</evidence>